<dbReference type="Proteomes" id="UP000663887">
    <property type="component" value="Unassembled WGS sequence"/>
</dbReference>
<reference evidence="1" key="1">
    <citation type="submission" date="2021-02" db="EMBL/GenBank/DDBJ databases">
        <authorList>
            <person name="Nowell W R."/>
        </authorList>
    </citation>
    <scope>NUCLEOTIDE SEQUENCE</scope>
</reference>
<comment type="caution">
    <text evidence="1">The sequence shown here is derived from an EMBL/GenBank/DDBJ whole genome shotgun (WGS) entry which is preliminary data.</text>
</comment>
<dbReference type="AlphaFoldDB" id="A0A816UD64"/>
<protein>
    <submittedName>
        <fullName evidence="1">Uncharacterized protein</fullName>
    </submittedName>
</protein>
<accession>A0A816UD64</accession>
<sequence length="265" mass="31228">MPTATVVIKRAHDLLLDYIKEATQGSSKMSINRIRRASLEKDEWMALKAFKDIASEQQKMYAKTFCKPAIKSYYRKKRNFDLIAAHITYDIIPKILSQYDFILSVDETSLSSEQIQENKESIHKLSRDFRLKATEFYLKIKKEEFEFQEEKLQLHLDDFPHNRGEAITSTQVISNVDVDDEEPFYDDDDEVLTQKPLPQRKENMLHVKDSELFKEYIEIAMKRALLETEREILFLVERSVKETPVEIQETKDLNPVLRKDFVLQA</sequence>
<gene>
    <name evidence="1" type="ORF">XDN619_LOCUS20068</name>
</gene>
<dbReference type="EMBL" id="CAJNRG010008824">
    <property type="protein sequence ID" value="CAF2107509.1"/>
    <property type="molecule type" value="Genomic_DNA"/>
</dbReference>
<name>A0A816UD64_9BILA</name>
<evidence type="ECO:0000313" key="2">
    <source>
        <dbReference type="Proteomes" id="UP000663887"/>
    </source>
</evidence>
<proteinExistence type="predicted"/>
<organism evidence="1 2">
    <name type="scientific">Rotaria magnacalcarata</name>
    <dbReference type="NCBI Taxonomy" id="392030"/>
    <lineage>
        <taxon>Eukaryota</taxon>
        <taxon>Metazoa</taxon>
        <taxon>Spiralia</taxon>
        <taxon>Gnathifera</taxon>
        <taxon>Rotifera</taxon>
        <taxon>Eurotatoria</taxon>
        <taxon>Bdelloidea</taxon>
        <taxon>Philodinida</taxon>
        <taxon>Philodinidae</taxon>
        <taxon>Rotaria</taxon>
    </lineage>
</organism>
<evidence type="ECO:0000313" key="1">
    <source>
        <dbReference type="EMBL" id="CAF2107509.1"/>
    </source>
</evidence>